<dbReference type="Proteomes" id="UP000253303">
    <property type="component" value="Unassembled WGS sequence"/>
</dbReference>
<reference evidence="4 5" key="1">
    <citation type="submission" date="2018-06" db="EMBL/GenBank/DDBJ databases">
        <title>Sphaerisporangium craniellae sp. nov., isolated from a marine sponge in the South China Sea.</title>
        <authorList>
            <person name="Li L."/>
        </authorList>
    </citation>
    <scope>NUCLEOTIDE SEQUENCE [LARGE SCALE GENOMIC DNA]</scope>
    <source>
        <strain evidence="4 5">LHW63015</strain>
    </source>
</reference>
<dbReference type="Pfam" id="PF01774">
    <property type="entry name" value="UreD"/>
    <property type="match status" value="1"/>
</dbReference>
<comment type="function">
    <text evidence="2">Required for maturation of urease via the functional incorporation of the urease nickel metallocenter.</text>
</comment>
<dbReference type="HAMAP" id="MF_01384">
    <property type="entry name" value="UreD"/>
    <property type="match status" value="1"/>
</dbReference>
<sequence>MDPGPAGGAATGRSRAAVSDLPSPPLGRTGIHARARLTVRRGKRGLTVPTEMFGEPPYHLLRAGRADAVPLHIFMTGSCAGPLGGDRYTVEVDVGAGAALEVGSAAAAVALPSSDRRPSHTATTIRIATGGRLIWSPQPTIHGGGSRHHTATTIELDAGAGLIYRETQALGLHGVPPAEARSHIKVTFDGGPLWEQHTALGSDVHGGTGPAVTGRARVLQQTLIVHPDMWCPGGTHRIPAQALAPGSCLLPLAGGPALLISVLADHHDQATRISATGLAAAGLTTAPGRPVT</sequence>
<accession>A0A366LZ09</accession>
<evidence type="ECO:0000256" key="3">
    <source>
        <dbReference type="SAM" id="MobiDB-lite"/>
    </source>
</evidence>
<evidence type="ECO:0000256" key="1">
    <source>
        <dbReference type="ARBA" id="ARBA00023186"/>
    </source>
</evidence>
<dbReference type="EMBL" id="QMEY01000005">
    <property type="protein sequence ID" value="RBQ19161.1"/>
    <property type="molecule type" value="Genomic_DNA"/>
</dbReference>
<feature type="compositionally biased region" description="Gly residues" evidence="3">
    <location>
        <begin position="1"/>
        <end position="10"/>
    </location>
</feature>
<evidence type="ECO:0000313" key="4">
    <source>
        <dbReference type="EMBL" id="RBQ19161.1"/>
    </source>
</evidence>
<keyword evidence="2" id="KW-0996">Nickel insertion</keyword>
<evidence type="ECO:0000256" key="2">
    <source>
        <dbReference type="HAMAP-Rule" id="MF_01384"/>
    </source>
</evidence>
<name>A0A366LZ09_9ACTN</name>
<keyword evidence="1 2" id="KW-0143">Chaperone</keyword>
<protein>
    <recommendedName>
        <fullName evidence="2">Urease accessory protein UreD</fullName>
    </recommendedName>
</protein>
<comment type="subunit">
    <text evidence="2">UreD, UreF and UreG form a complex that acts as a GTP-hydrolysis-dependent molecular chaperone, activating the urease apoprotein by helping to assemble the nickel containing metallocenter of UreC. The UreE protein probably delivers the nickel.</text>
</comment>
<comment type="similarity">
    <text evidence="2">Belongs to the UreD family.</text>
</comment>
<dbReference type="GO" id="GO:0016151">
    <property type="term" value="F:nickel cation binding"/>
    <property type="evidence" value="ECO:0007669"/>
    <property type="project" value="UniProtKB-UniRule"/>
</dbReference>
<keyword evidence="2" id="KW-0963">Cytoplasm</keyword>
<comment type="subcellular location">
    <subcellularLocation>
        <location evidence="2">Cytoplasm</location>
    </subcellularLocation>
</comment>
<dbReference type="GO" id="GO:0005737">
    <property type="term" value="C:cytoplasm"/>
    <property type="evidence" value="ECO:0007669"/>
    <property type="project" value="UniProtKB-SubCell"/>
</dbReference>
<organism evidence="4 5">
    <name type="scientific">Spongiactinospora rosea</name>
    <dbReference type="NCBI Taxonomy" id="2248750"/>
    <lineage>
        <taxon>Bacteria</taxon>
        <taxon>Bacillati</taxon>
        <taxon>Actinomycetota</taxon>
        <taxon>Actinomycetes</taxon>
        <taxon>Streptosporangiales</taxon>
        <taxon>Streptosporangiaceae</taxon>
        <taxon>Spongiactinospora</taxon>
    </lineage>
</organism>
<comment type="caution">
    <text evidence="4">The sequence shown here is derived from an EMBL/GenBank/DDBJ whole genome shotgun (WGS) entry which is preliminary data.</text>
</comment>
<proteinExistence type="inferred from homology"/>
<keyword evidence="5" id="KW-1185">Reference proteome</keyword>
<dbReference type="AlphaFoldDB" id="A0A366LZ09"/>
<feature type="region of interest" description="Disordered" evidence="3">
    <location>
        <begin position="1"/>
        <end position="30"/>
    </location>
</feature>
<gene>
    <name evidence="2" type="primary">ureD</name>
    <name evidence="4" type="ORF">DP939_14525</name>
</gene>
<dbReference type="InterPro" id="IPR002669">
    <property type="entry name" value="UreD"/>
</dbReference>
<evidence type="ECO:0000313" key="5">
    <source>
        <dbReference type="Proteomes" id="UP000253303"/>
    </source>
</evidence>